<dbReference type="AlphaFoldDB" id="A0A9X4AMP5"/>
<gene>
    <name evidence="2 5" type="primary">bshC</name>
    <name evidence="5" type="ORF">NC797_04155</name>
</gene>
<keyword evidence="6" id="KW-1185">Reference proteome</keyword>
<sequence>MQIEQIKLEKENPTLTAYRNHNKVMMDQFDYSPFQDETDWLRLKDLMEKDFNRNQLVDVLIDMNKKWNAPTKTFEQLQRLTDSNSVVVIGGQQAGLLTGPTYTINKIISIVTLAKQKQEKLGVPVVPVFWIAGEDHDFEEINHIFTEDVHGMKKERIGHRVTEKMSASHLIMDKSYANKWVANIFNQLGETEYTYDLYMSIQQIIQDAETYVDFFARLVHQLFHEEGVVLIDSGDHSIRKLERDHFKTIIENQEVMSKGVYQALQAQSQNGFGIPLDIEETDAHLFYHKDGERILLKRTEKGEWEGKQKECTFTTEELLHIASEKPELLSNNVVTRPLMQELLFPTIAFVAGPGEISYWSVLKPAFACIGLKMPPVVPRISLTFMSRGVSKQLENLSIQPESAINNGVLAKKMSWLSAQTSPPIQTMIEQFKQILCDSHQPLREVAKDIRPDLGELAEKNISYLMRDIDYLEKRLMDAVQERVKDQLVKFDTIETMLHPRNGLQERTWNILAFINEYGPSFIQELTKRTYNEEAKHFIVYL</sequence>
<reference evidence="5" key="1">
    <citation type="submission" date="2022-06" db="EMBL/GenBank/DDBJ databases">
        <title>Aquibacillus sp. a new bacterium isolated from soil saline samples.</title>
        <authorList>
            <person name="Galisteo C."/>
            <person name="De La Haba R."/>
            <person name="Sanchez-Porro C."/>
            <person name="Ventosa A."/>
        </authorList>
    </citation>
    <scope>NUCLEOTIDE SEQUENCE</scope>
    <source>
        <strain evidence="5">3ASR75-11</strain>
    </source>
</reference>
<dbReference type="NCBIfam" id="TIGR03998">
    <property type="entry name" value="thiol_BshC"/>
    <property type="match status" value="1"/>
</dbReference>
<dbReference type="Pfam" id="PF10079">
    <property type="entry name" value="Rossmann-like_BshC"/>
    <property type="match status" value="1"/>
</dbReference>
<evidence type="ECO:0000259" key="4">
    <source>
        <dbReference type="Pfam" id="PF24850"/>
    </source>
</evidence>
<dbReference type="InterPro" id="IPR011199">
    <property type="entry name" value="Bacillithiol_biosynth_BshC"/>
</dbReference>
<evidence type="ECO:0000256" key="2">
    <source>
        <dbReference type="HAMAP-Rule" id="MF_01867"/>
    </source>
</evidence>
<name>A0A9X4AMP5_9BACI</name>
<keyword evidence="1 2" id="KW-0436">Ligase</keyword>
<comment type="function">
    <text evidence="2">Involved in bacillithiol (BSH) biosynthesis. May catalyze the last step of the pathway, the addition of cysteine to glucosamine malate (GlcN-Mal) to generate BSH.</text>
</comment>
<evidence type="ECO:0000313" key="6">
    <source>
        <dbReference type="Proteomes" id="UP001145050"/>
    </source>
</evidence>
<dbReference type="InterPro" id="IPR055398">
    <property type="entry name" value="Rossmann-like_BshC"/>
</dbReference>
<accession>A0A9X4AMP5</accession>
<dbReference type="EMBL" id="JAMQKB010000002">
    <property type="protein sequence ID" value="MDC3423700.1"/>
    <property type="molecule type" value="Genomic_DNA"/>
</dbReference>
<dbReference type="EC" id="6.-.-.-" evidence="2"/>
<dbReference type="Pfam" id="PF24850">
    <property type="entry name" value="CC_BshC"/>
    <property type="match status" value="1"/>
</dbReference>
<dbReference type="PIRSF" id="PIRSF012535">
    <property type="entry name" value="UCP012535"/>
    <property type="match status" value="1"/>
</dbReference>
<comment type="similarity">
    <text evidence="2">Belongs to the BshC family.</text>
</comment>
<comment type="caution">
    <text evidence="5">The sequence shown here is derived from an EMBL/GenBank/DDBJ whole genome shotgun (WGS) entry which is preliminary data.</text>
</comment>
<feature type="domain" description="Bacillithiol biosynthesis BshC C-terminal coiled-coil" evidence="4">
    <location>
        <begin position="383"/>
        <end position="541"/>
    </location>
</feature>
<dbReference type="RefSeq" id="WP_272435445.1">
    <property type="nucleotide sequence ID" value="NZ_JAMQKB010000002.1"/>
</dbReference>
<dbReference type="Proteomes" id="UP001145050">
    <property type="component" value="Unassembled WGS sequence"/>
</dbReference>
<dbReference type="InterPro" id="IPR055399">
    <property type="entry name" value="CC_BshC"/>
</dbReference>
<dbReference type="HAMAP" id="MF_01867">
    <property type="entry name" value="BshC"/>
    <property type="match status" value="1"/>
</dbReference>
<evidence type="ECO:0000259" key="3">
    <source>
        <dbReference type="Pfam" id="PF10079"/>
    </source>
</evidence>
<feature type="domain" description="Bacillithiol biosynthesis BshC N-terminal Rossmann-like" evidence="3">
    <location>
        <begin position="1"/>
        <end position="379"/>
    </location>
</feature>
<evidence type="ECO:0000256" key="1">
    <source>
        <dbReference type="ARBA" id="ARBA00022598"/>
    </source>
</evidence>
<dbReference type="GO" id="GO:0016874">
    <property type="term" value="F:ligase activity"/>
    <property type="evidence" value="ECO:0007669"/>
    <property type="project" value="UniProtKB-UniRule"/>
</dbReference>
<protein>
    <recommendedName>
        <fullName evidence="2">Putative cysteine ligase BshC</fullName>
        <ecNumber evidence="2">6.-.-.-</ecNumber>
    </recommendedName>
</protein>
<organism evidence="5 6">
    <name type="scientific">Terrihalobacillus insolitus</name>
    <dbReference type="NCBI Taxonomy" id="2950438"/>
    <lineage>
        <taxon>Bacteria</taxon>
        <taxon>Bacillati</taxon>
        <taxon>Bacillota</taxon>
        <taxon>Bacilli</taxon>
        <taxon>Bacillales</taxon>
        <taxon>Bacillaceae</taxon>
        <taxon>Terrihalobacillus</taxon>
    </lineage>
</organism>
<evidence type="ECO:0000313" key="5">
    <source>
        <dbReference type="EMBL" id="MDC3423700.1"/>
    </source>
</evidence>
<proteinExistence type="inferred from homology"/>